<comment type="caution">
    <text evidence="4">The sequence shown here is derived from an EMBL/GenBank/DDBJ whole genome shotgun (WGS) entry which is preliminary data.</text>
</comment>
<dbReference type="PANTHER" id="PTHR33096:SF1">
    <property type="entry name" value="CXC1-LIKE CYSTEINE CLUSTER ASSOCIATED WITH KDZ TRANSPOSASES DOMAIN-CONTAINING PROTEIN"/>
    <property type="match status" value="1"/>
</dbReference>
<dbReference type="PANTHER" id="PTHR33096">
    <property type="entry name" value="CXC2 DOMAIN-CONTAINING PROTEIN"/>
    <property type="match status" value="1"/>
</dbReference>
<sequence length="1005" mass="114096">MLHLRDKSLYDLRRLRDEYLREFLRLDGCGDASEDLCPRCDVRVPLLRCRDCHDGLLYCKECCLEIHSNHPLHIIDAWDGKLFTRTSLKSLGLRIQFGHAGCGRPIAGHENFVVVDLGHIHEVAVDFCGCEREVQSGHHRIQLLRSRWFPATHEAPRTAFTFRLLDNFHVQTLKAKTTMYDYYTALEKLTDGTGGPLPYRYREFLRVTRMHRHLLMLKRGGRGHALSGVNGTQPGELAIRCPACPRPGINLPEDWENAPPELRYLYIYFLALDACFRLKRRLVSSALRDPALGAGWSYFVEPEPYRQYLLTVTNQTEMSTCSGLAALDYANTKFSRGYSVTGVGMGVCARHEFVQPTGVADLQKGERYANMDWIVACILRWIHARLRKVISYDIVCQWYKHLVERLKELPPLVRLTVVLHILAFVIPKMHIHAHTLKCQLCFSLNYLAGAGQTDGEGIERPWANIGGVASSTREMGPGSRADVLDDHWAFWNWCKLVTLGELLRKRLEKARRERDNQTEAFEAFTAEQGERSAEWEKVVLAYEADPANAKNPYEVTTSALVLKEADVRLRLAEEEAADAARGIPSLHDVSPSSFLHTGLELEDQQRRLRIQIELKKAGTTTQQIDIIALRRTLSRGIVRFRKLQATYSPGALQALARRGGEADELPETTPLMLPSALTVEEREIGCVAGIQQIEQLLRDAQCSEALMRLRNQLHIKSRYFDYKALHARHQGANTRTRTLVARNESKIRLHSEKYQAAWEALRLLAGGDTSKIGWRRLRREDVRTMEDPEELTKRQALRARQDATRQARILRLQQEGEDVRMLEEEDAQGEEAEVVANPAENKREVSWIWTEAGTTGSDAELEDALRIEWTKARARSRRWTEEVQLLNEEHRRALVSFEHEAVKWEGRAKEVPVGSVEVGFAQGAIAYALKQAAMYRKLAARLEVSMTEIHVGRGRKRVPAMRSVPSAAEGEEEEGDSDSGDDDDDEAAGAVASDEEFFMGGEVEE</sequence>
<evidence type="ECO:0000313" key="5">
    <source>
        <dbReference type="Proteomes" id="UP001362999"/>
    </source>
</evidence>
<dbReference type="CDD" id="cd19757">
    <property type="entry name" value="Bbox1"/>
    <property type="match status" value="1"/>
</dbReference>
<evidence type="ECO:0000256" key="2">
    <source>
        <dbReference type="SAM" id="MobiDB-lite"/>
    </source>
</evidence>
<feature type="domain" description="CxC2-like cysteine cluster KDZ transposase-associated" evidence="3">
    <location>
        <begin position="88"/>
        <end position="194"/>
    </location>
</feature>
<accession>A0AAW0B208</accession>
<feature type="coiled-coil region" evidence="1">
    <location>
        <begin position="500"/>
        <end position="527"/>
    </location>
</feature>
<dbReference type="EMBL" id="JAWWNJ010000042">
    <property type="protein sequence ID" value="KAK7020033.1"/>
    <property type="molecule type" value="Genomic_DNA"/>
</dbReference>
<evidence type="ECO:0000313" key="4">
    <source>
        <dbReference type="EMBL" id="KAK7020033.1"/>
    </source>
</evidence>
<gene>
    <name evidence="4" type="ORF">R3P38DRAFT_2782436</name>
</gene>
<dbReference type="Pfam" id="PF18803">
    <property type="entry name" value="CxC2"/>
    <property type="match status" value="1"/>
</dbReference>
<dbReference type="AlphaFoldDB" id="A0AAW0B208"/>
<keyword evidence="1" id="KW-0175">Coiled coil</keyword>
<dbReference type="InterPro" id="IPR041457">
    <property type="entry name" value="CxC2_KDZ-assoc"/>
</dbReference>
<dbReference type="InterPro" id="IPR040521">
    <property type="entry name" value="KDZ"/>
</dbReference>
<name>A0AAW0B208_9AGAR</name>
<proteinExistence type="predicted"/>
<evidence type="ECO:0000256" key="1">
    <source>
        <dbReference type="SAM" id="Coils"/>
    </source>
</evidence>
<dbReference type="Proteomes" id="UP001362999">
    <property type="component" value="Unassembled WGS sequence"/>
</dbReference>
<dbReference type="Pfam" id="PF18758">
    <property type="entry name" value="KDZ"/>
    <property type="match status" value="1"/>
</dbReference>
<feature type="compositionally biased region" description="Acidic residues" evidence="2">
    <location>
        <begin position="969"/>
        <end position="1005"/>
    </location>
</feature>
<organism evidence="4 5">
    <name type="scientific">Favolaschia claudopus</name>
    <dbReference type="NCBI Taxonomy" id="2862362"/>
    <lineage>
        <taxon>Eukaryota</taxon>
        <taxon>Fungi</taxon>
        <taxon>Dikarya</taxon>
        <taxon>Basidiomycota</taxon>
        <taxon>Agaricomycotina</taxon>
        <taxon>Agaricomycetes</taxon>
        <taxon>Agaricomycetidae</taxon>
        <taxon>Agaricales</taxon>
        <taxon>Marasmiineae</taxon>
        <taxon>Mycenaceae</taxon>
        <taxon>Favolaschia</taxon>
    </lineage>
</organism>
<evidence type="ECO:0000259" key="3">
    <source>
        <dbReference type="Pfam" id="PF18803"/>
    </source>
</evidence>
<protein>
    <submittedName>
        <fullName evidence="4">CxC2 domain-containing protein</fullName>
    </submittedName>
</protein>
<feature type="region of interest" description="Disordered" evidence="2">
    <location>
        <begin position="955"/>
        <end position="1005"/>
    </location>
</feature>
<keyword evidence="5" id="KW-1185">Reference proteome</keyword>
<reference evidence="4 5" key="1">
    <citation type="journal article" date="2024" name="J Genomics">
        <title>Draft genome sequencing and assembly of Favolaschia claudopus CIRM-BRFM 2984 isolated from oak limbs.</title>
        <authorList>
            <person name="Navarro D."/>
            <person name="Drula E."/>
            <person name="Chaduli D."/>
            <person name="Cazenave R."/>
            <person name="Ahrendt S."/>
            <person name="Wang J."/>
            <person name="Lipzen A."/>
            <person name="Daum C."/>
            <person name="Barry K."/>
            <person name="Grigoriev I.V."/>
            <person name="Favel A."/>
            <person name="Rosso M.N."/>
            <person name="Martin F."/>
        </authorList>
    </citation>
    <scope>NUCLEOTIDE SEQUENCE [LARGE SCALE GENOMIC DNA]</scope>
    <source>
        <strain evidence="4 5">CIRM-BRFM 2984</strain>
    </source>
</reference>